<proteinExistence type="inferred from homology"/>
<dbReference type="PANTHER" id="PTHR45852">
    <property type="entry name" value="SER/THR-PROTEIN KINASE RIO2"/>
    <property type="match status" value="1"/>
</dbReference>
<evidence type="ECO:0000256" key="7">
    <source>
        <dbReference type="ARBA" id="ARBA00022741"/>
    </source>
</evidence>
<dbReference type="VEuPathDB" id="PiroplasmaDB:BmR1_04g06540"/>
<evidence type="ECO:0000256" key="2">
    <source>
        <dbReference type="ARBA" id="ARBA00009196"/>
    </source>
</evidence>
<dbReference type="InterPro" id="IPR036390">
    <property type="entry name" value="WH_DNA-bd_sf"/>
</dbReference>
<comment type="similarity">
    <text evidence="2">Belongs to the protein kinase superfamily. RIO-type Ser/Thr kinase family.</text>
</comment>
<dbReference type="GO" id="GO:0030490">
    <property type="term" value="P:maturation of SSU-rRNA"/>
    <property type="evidence" value="ECO:0007669"/>
    <property type="project" value="TreeGrafter"/>
</dbReference>
<evidence type="ECO:0000256" key="1">
    <source>
        <dbReference type="ARBA" id="ARBA00001946"/>
    </source>
</evidence>
<dbReference type="Gene3D" id="1.10.10.10">
    <property type="entry name" value="Winged helix-like DNA-binding domain superfamily/Winged helix DNA-binding domain"/>
    <property type="match status" value="1"/>
</dbReference>
<dbReference type="FunFam" id="1.10.10.10:FF:000053">
    <property type="entry name" value="Serine/threonine-protein kinase RIO2"/>
    <property type="match status" value="1"/>
</dbReference>
<dbReference type="InterPro" id="IPR018935">
    <property type="entry name" value="RIO_kinase_CS"/>
</dbReference>
<feature type="compositionally biased region" description="Basic and acidic residues" evidence="15">
    <location>
        <begin position="340"/>
        <end position="357"/>
    </location>
</feature>
<dbReference type="KEGG" id="bmic:BmR1_04g06540"/>
<evidence type="ECO:0000259" key="16">
    <source>
        <dbReference type="SMART" id="SM00090"/>
    </source>
</evidence>
<evidence type="ECO:0000256" key="4">
    <source>
        <dbReference type="ARBA" id="ARBA00022527"/>
    </source>
</evidence>
<dbReference type="EMBL" id="LN871599">
    <property type="protein sequence ID" value="SIO73667.1"/>
    <property type="molecule type" value="Genomic_DNA"/>
</dbReference>
<organism evidence="17 18">
    <name type="scientific">Babesia microti (strain RI)</name>
    <dbReference type="NCBI Taxonomy" id="1133968"/>
    <lineage>
        <taxon>Eukaryota</taxon>
        <taxon>Sar</taxon>
        <taxon>Alveolata</taxon>
        <taxon>Apicomplexa</taxon>
        <taxon>Aconoidasida</taxon>
        <taxon>Piroplasmida</taxon>
        <taxon>Babesiidae</taxon>
        <taxon>Babesia</taxon>
    </lineage>
</organism>
<evidence type="ECO:0000256" key="10">
    <source>
        <dbReference type="ARBA" id="ARBA00022842"/>
    </source>
</evidence>
<evidence type="ECO:0000256" key="3">
    <source>
        <dbReference type="ARBA" id="ARBA00012513"/>
    </source>
</evidence>
<comment type="catalytic activity">
    <reaction evidence="12">
        <text>L-seryl-[protein] + ATP = O-phospho-L-seryl-[protein] + ADP + H(+)</text>
        <dbReference type="Rhea" id="RHEA:17989"/>
        <dbReference type="Rhea" id="RHEA-COMP:9863"/>
        <dbReference type="Rhea" id="RHEA-COMP:11604"/>
        <dbReference type="ChEBI" id="CHEBI:15378"/>
        <dbReference type="ChEBI" id="CHEBI:29999"/>
        <dbReference type="ChEBI" id="CHEBI:30616"/>
        <dbReference type="ChEBI" id="CHEBI:83421"/>
        <dbReference type="ChEBI" id="CHEBI:456216"/>
        <dbReference type="EC" id="2.7.11.1"/>
    </reaction>
</comment>
<keyword evidence="5 17" id="KW-0808">Transferase</keyword>
<evidence type="ECO:0000256" key="15">
    <source>
        <dbReference type="SAM" id="MobiDB-lite"/>
    </source>
</evidence>
<evidence type="ECO:0000256" key="12">
    <source>
        <dbReference type="ARBA" id="ARBA00048679"/>
    </source>
</evidence>
<keyword evidence="9" id="KW-0067">ATP-binding</keyword>
<evidence type="ECO:0000313" key="18">
    <source>
        <dbReference type="Proteomes" id="UP000002899"/>
    </source>
</evidence>
<gene>
    <name evidence="17" type="ORF">BmR1_04g06540</name>
</gene>
<name>A0A1N6LXS1_BABMR</name>
<dbReference type="RefSeq" id="XP_021337739.1">
    <property type="nucleotide sequence ID" value="XM_021482518.1"/>
</dbReference>
<evidence type="ECO:0000256" key="14">
    <source>
        <dbReference type="ARBA" id="ARBA00068837"/>
    </source>
</evidence>
<evidence type="ECO:0000256" key="13">
    <source>
        <dbReference type="ARBA" id="ARBA00068353"/>
    </source>
</evidence>
<keyword evidence="4" id="KW-0723">Serine/threonine-protein kinase</keyword>
<dbReference type="GO" id="GO:0046872">
    <property type="term" value="F:metal ion binding"/>
    <property type="evidence" value="ECO:0007669"/>
    <property type="project" value="UniProtKB-KW"/>
</dbReference>
<dbReference type="EC" id="2.7.11.1" evidence="3"/>
<dbReference type="Pfam" id="PF01163">
    <property type="entry name" value="RIO1"/>
    <property type="match status" value="1"/>
</dbReference>
<dbReference type="Gene3D" id="3.30.200.20">
    <property type="entry name" value="Phosphorylase Kinase, domain 1"/>
    <property type="match status" value="1"/>
</dbReference>
<dbReference type="GO" id="GO:0005524">
    <property type="term" value="F:ATP binding"/>
    <property type="evidence" value="ECO:0007669"/>
    <property type="project" value="UniProtKB-KW"/>
</dbReference>
<feature type="compositionally biased region" description="Acidic residues" evidence="15">
    <location>
        <begin position="370"/>
        <end position="381"/>
    </location>
</feature>
<dbReference type="GeneID" id="24425953"/>
<dbReference type="InterPro" id="IPR015285">
    <property type="entry name" value="RIO2_wHTH_N"/>
</dbReference>
<protein>
    <recommendedName>
        <fullName evidence="13">Serine/threonine-protein kinase RIO2</fullName>
        <ecNumber evidence="3">2.7.11.1</ecNumber>
    </recommendedName>
    <alternativeName>
        <fullName evidence="14">Serine/threonine-protein kinase rio2</fullName>
    </alternativeName>
</protein>
<dbReference type="InterPro" id="IPR036388">
    <property type="entry name" value="WH-like_DNA-bd_sf"/>
</dbReference>
<feature type="domain" description="RIO kinase" evidence="16">
    <location>
        <begin position="65"/>
        <end position="291"/>
    </location>
</feature>
<dbReference type="Pfam" id="PF09202">
    <property type="entry name" value="Rio2_N"/>
    <property type="match status" value="1"/>
</dbReference>
<dbReference type="SUPFAM" id="SSF46785">
    <property type="entry name" value="Winged helix' DNA-binding domain"/>
    <property type="match status" value="1"/>
</dbReference>
<dbReference type="InterPro" id="IPR030484">
    <property type="entry name" value="Rio2"/>
</dbReference>
<dbReference type="InterPro" id="IPR018934">
    <property type="entry name" value="RIO_dom"/>
</dbReference>
<dbReference type="InterPro" id="IPR000687">
    <property type="entry name" value="RIO_kinase"/>
</dbReference>
<dbReference type="PANTHER" id="PTHR45852:SF1">
    <property type="entry name" value="SERINE_THREONINE-PROTEIN KINASE RIO2"/>
    <property type="match status" value="1"/>
</dbReference>
<comment type="cofactor">
    <cofactor evidence="1">
        <name>Mg(2+)</name>
        <dbReference type="ChEBI" id="CHEBI:18420"/>
    </cofactor>
</comment>
<evidence type="ECO:0000256" key="6">
    <source>
        <dbReference type="ARBA" id="ARBA00022723"/>
    </source>
</evidence>
<evidence type="ECO:0000256" key="8">
    <source>
        <dbReference type="ARBA" id="ARBA00022777"/>
    </source>
</evidence>
<dbReference type="Gene3D" id="1.10.510.10">
    <property type="entry name" value="Transferase(Phosphotransferase) domain 1"/>
    <property type="match status" value="1"/>
</dbReference>
<feature type="region of interest" description="Disordered" evidence="15">
    <location>
        <begin position="326"/>
        <end position="391"/>
    </location>
</feature>
<dbReference type="GO" id="GO:0004674">
    <property type="term" value="F:protein serine/threonine kinase activity"/>
    <property type="evidence" value="ECO:0007669"/>
    <property type="project" value="UniProtKB-KW"/>
</dbReference>
<dbReference type="OrthoDB" id="10258631at2759"/>
<accession>A0A1N6LXS1</accession>
<dbReference type="PROSITE" id="PS01245">
    <property type="entry name" value="RIO1"/>
    <property type="match status" value="1"/>
</dbReference>
<dbReference type="SUPFAM" id="SSF56112">
    <property type="entry name" value="Protein kinase-like (PK-like)"/>
    <property type="match status" value="1"/>
</dbReference>
<dbReference type="GO" id="GO:0005634">
    <property type="term" value="C:nucleus"/>
    <property type="evidence" value="ECO:0007669"/>
    <property type="project" value="TreeGrafter"/>
</dbReference>
<keyword evidence="10" id="KW-0460">Magnesium</keyword>
<dbReference type="InterPro" id="IPR011009">
    <property type="entry name" value="Kinase-like_dom_sf"/>
</dbReference>
<evidence type="ECO:0000256" key="11">
    <source>
        <dbReference type="ARBA" id="ARBA00047899"/>
    </source>
</evidence>
<dbReference type="GO" id="GO:0106310">
    <property type="term" value="F:protein serine kinase activity"/>
    <property type="evidence" value="ECO:0007669"/>
    <property type="project" value="RHEA"/>
</dbReference>
<dbReference type="GO" id="GO:0005829">
    <property type="term" value="C:cytosol"/>
    <property type="evidence" value="ECO:0007669"/>
    <property type="project" value="TreeGrafter"/>
</dbReference>
<dbReference type="FunFam" id="3.30.200.20:FF:000052">
    <property type="entry name" value="Serine/threonine-protein kinase RIO2"/>
    <property type="match status" value="1"/>
</dbReference>
<dbReference type="AlphaFoldDB" id="A0A1N6LXS1"/>
<evidence type="ECO:0000313" key="17">
    <source>
        <dbReference type="EMBL" id="SIO73667.1"/>
    </source>
</evidence>
<dbReference type="GO" id="GO:0030688">
    <property type="term" value="C:preribosome, small subunit precursor"/>
    <property type="evidence" value="ECO:0007669"/>
    <property type="project" value="TreeGrafter"/>
</dbReference>
<keyword evidence="18" id="KW-1185">Reference proteome</keyword>
<comment type="catalytic activity">
    <reaction evidence="11">
        <text>L-threonyl-[protein] + ATP = O-phospho-L-threonyl-[protein] + ADP + H(+)</text>
        <dbReference type="Rhea" id="RHEA:46608"/>
        <dbReference type="Rhea" id="RHEA-COMP:11060"/>
        <dbReference type="Rhea" id="RHEA-COMP:11605"/>
        <dbReference type="ChEBI" id="CHEBI:15378"/>
        <dbReference type="ChEBI" id="CHEBI:30013"/>
        <dbReference type="ChEBI" id="CHEBI:30616"/>
        <dbReference type="ChEBI" id="CHEBI:61977"/>
        <dbReference type="ChEBI" id="CHEBI:456216"/>
        <dbReference type="EC" id="2.7.11.1"/>
    </reaction>
</comment>
<dbReference type="CDD" id="cd05144">
    <property type="entry name" value="RIO2_C"/>
    <property type="match status" value="1"/>
</dbReference>
<keyword evidence="7" id="KW-0547">Nucleotide-binding</keyword>
<reference evidence="17 18" key="3">
    <citation type="journal article" date="2016" name="Sci. Rep.">
        <title>Genome-wide diversity and gene expression profiling of Babesia microti isolates identify polymorphic genes that mediate host-pathogen interactions.</title>
        <authorList>
            <person name="Silva J.C."/>
            <person name="Cornillot E."/>
            <person name="McCracken C."/>
            <person name="Usmani-Brown S."/>
            <person name="Dwivedi A."/>
            <person name="Ifeonu O.O."/>
            <person name="Crabtree J."/>
            <person name="Gotia H.T."/>
            <person name="Virji A.Z."/>
            <person name="Reynes C."/>
            <person name="Colinge J."/>
            <person name="Kumar V."/>
            <person name="Lawres L."/>
            <person name="Pazzi J.E."/>
            <person name="Pablo J.V."/>
            <person name="Hung C."/>
            <person name="Brancato J."/>
            <person name="Kumari P."/>
            <person name="Orvis J."/>
            <person name="Tretina K."/>
            <person name="Chibucos M."/>
            <person name="Ott S."/>
            <person name="Sadzewicz L."/>
            <person name="Sengamalay N."/>
            <person name="Shetty A.C."/>
            <person name="Su Q."/>
            <person name="Tallon L."/>
            <person name="Fraser C.M."/>
            <person name="Frutos R."/>
            <person name="Molina D.M."/>
            <person name="Krause P.J."/>
            <person name="Ben Mamoun C."/>
        </authorList>
    </citation>
    <scope>NUCLEOTIDE SEQUENCE [LARGE SCALE GENOMIC DNA]</scope>
    <source>
        <strain evidence="17 18">RI</strain>
    </source>
</reference>
<sequence>MRLDATNFANLGSKDFRILTAIEVGMKNHEYVPVPLIISIANLPSCGIRRIITNLHKLKLVAHWNKQYDGYKLTYLGLDYLALRTFSLGGIIESVGRRIGVGKEADVHIAKESKGELVVIKFHRLGRKSFRTIKLNRDYLGKRSYASWMYLAQIAAKKEYSYLLSMYEKDFPVPKPIEINRHAIVMQYIDGVPLSQVRVLKTPRNTLETLFKLIIDMAEIGIIHGDFNEFNLIVDEGNDKLYLIDFPQVIPIYHQNAATYFNRDVNCIVELFNRKFKVIACDYPKFEDVVSDELIHSIRSAQPHLKINNGDEIALQNFFQHNSSYVTSENDSDSSLYSPNDEKESDIHESGSDEYKNGEGYQTILKNDTDSDNIIDDDDATEVTSDSESADNYHIKKSNPIQIWRPYISRNREKNIQENVRNKLRNKSKSEQRKNCRQNKIKYNFEH</sequence>
<reference evidence="17 18" key="2">
    <citation type="journal article" date="2013" name="PLoS ONE">
        <title>Whole genome mapping and re-organization of the nuclear and mitochondrial genomes of Babesia microti isolates.</title>
        <authorList>
            <person name="Cornillot E."/>
            <person name="Dassouli A."/>
            <person name="Garg A."/>
            <person name="Pachikara N."/>
            <person name="Randazzo S."/>
            <person name="Depoix D."/>
            <person name="Carcy B."/>
            <person name="Delbecq S."/>
            <person name="Frutos R."/>
            <person name="Silva J.C."/>
            <person name="Sutton R."/>
            <person name="Krause P.J."/>
            <person name="Mamoun C.B."/>
        </authorList>
    </citation>
    <scope>NUCLEOTIDE SEQUENCE [LARGE SCALE GENOMIC DNA]</scope>
    <source>
        <strain evidence="17 18">RI</strain>
    </source>
</reference>
<reference evidence="17 18" key="1">
    <citation type="journal article" date="2012" name="Nucleic Acids Res.">
        <title>Sequencing of the smallest Apicomplexan genome from the human pathogen Babesia microti.</title>
        <authorList>
            <person name="Cornillot E."/>
            <person name="Hadj-Kaddour K."/>
            <person name="Dassouli A."/>
            <person name="Noel B."/>
            <person name="Ranwez V."/>
            <person name="Vacherie B."/>
            <person name="Augagneur Y."/>
            <person name="Bres V."/>
            <person name="Duclos A."/>
            <person name="Randazzo S."/>
            <person name="Carcy B."/>
            <person name="Debierre-Grockiego F."/>
            <person name="Delbecq S."/>
            <person name="Moubri-Menage K."/>
            <person name="Shams-Eldin H."/>
            <person name="Usmani-Brown S."/>
            <person name="Bringaud F."/>
            <person name="Wincker P."/>
            <person name="Vivares C.P."/>
            <person name="Schwarz R.T."/>
            <person name="Schetters T.P."/>
            <person name="Krause P.J."/>
            <person name="Gorenflot A."/>
            <person name="Berry V."/>
            <person name="Barbe V."/>
            <person name="Ben Mamoun C."/>
        </authorList>
    </citation>
    <scope>NUCLEOTIDE SEQUENCE [LARGE SCALE GENOMIC DNA]</scope>
    <source>
        <strain evidence="17 18">RI</strain>
    </source>
</reference>
<evidence type="ECO:0000256" key="5">
    <source>
        <dbReference type="ARBA" id="ARBA00022679"/>
    </source>
</evidence>
<keyword evidence="6" id="KW-0479">Metal-binding</keyword>
<feature type="compositionally biased region" description="Polar residues" evidence="15">
    <location>
        <begin position="326"/>
        <end position="338"/>
    </location>
</feature>
<evidence type="ECO:0000256" key="9">
    <source>
        <dbReference type="ARBA" id="ARBA00022840"/>
    </source>
</evidence>
<dbReference type="SMART" id="SM00090">
    <property type="entry name" value="RIO"/>
    <property type="match status" value="1"/>
</dbReference>
<dbReference type="Proteomes" id="UP000002899">
    <property type="component" value="Chromosome IV"/>
</dbReference>
<keyword evidence="8 17" id="KW-0418">Kinase</keyword>